<keyword evidence="13 14" id="KW-0998">Cell outer membrane</keyword>
<dbReference type="GO" id="GO:0038023">
    <property type="term" value="F:signaling receptor activity"/>
    <property type="evidence" value="ECO:0007669"/>
    <property type="project" value="InterPro"/>
</dbReference>
<dbReference type="Proteomes" id="UP000279962">
    <property type="component" value="Chromosome"/>
</dbReference>
<evidence type="ECO:0000256" key="2">
    <source>
        <dbReference type="ARBA" id="ARBA00009810"/>
    </source>
</evidence>
<evidence type="ECO:0000256" key="1">
    <source>
        <dbReference type="ARBA" id="ARBA00004571"/>
    </source>
</evidence>
<evidence type="ECO:0000256" key="7">
    <source>
        <dbReference type="ARBA" id="ARBA00022729"/>
    </source>
</evidence>
<dbReference type="InterPro" id="IPR010105">
    <property type="entry name" value="TonB_sidphr_rcpt"/>
</dbReference>
<reference evidence="19 20" key="1">
    <citation type="submission" date="2018-10" db="EMBL/GenBank/DDBJ databases">
        <title>The complete genome of Acinetobacter wuhouensis strain WCHAW010062.</title>
        <authorList>
            <person name="Hu Y."/>
            <person name="Long H."/>
            <person name="Feng Y."/>
            <person name="Zong Z."/>
        </authorList>
    </citation>
    <scope>NUCLEOTIDE SEQUENCE [LARGE SCALE GENOMIC DNA]</scope>
    <source>
        <strain evidence="19 20">WCHAW010062</strain>
    </source>
</reference>
<dbReference type="Pfam" id="PF00593">
    <property type="entry name" value="TonB_dep_Rec_b-barrel"/>
    <property type="match status" value="1"/>
</dbReference>
<feature type="short sequence motif" description="TonB C-terminal box" evidence="15">
    <location>
        <begin position="721"/>
        <end position="738"/>
    </location>
</feature>
<keyword evidence="5" id="KW-0410">Iron transport</keyword>
<feature type="domain" description="TonB-dependent receptor plug" evidence="18">
    <location>
        <begin position="96"/>
        <end position="194"/>
    </location>
</feature>
<dbReference type="NCBIfam" id="TIGR01783">
    <property type="entry name" value="TonB-siderophor"/>
    <property type="match status" value="1"/>
</dbReference>
<evidence type="ECO:0000256" key="14">
    <source>
        <dbReference type="PROSITE-ProRule" id="PRU01360"/>
    </source>
</evidence>
<keyword evidence="11 14" id="KW-0472">Membrane</keyword>
<dbReference type="Gene3D" id="2.40.170.20">
    <property type="entry name" value="TonB-dependent receptor, beta-barrel domain"/>
    <property type="match status" value="1"/>
</dbReference>
<evidence type="ECO:0000313" key="19">
    <source>
        <dbReference type="EMBL" id="AYO53670.1"/>
    </source>
</evidence>
<dbReference type="SUPFAM" id="SSF56935">
    <property type="entry name" value="Porins"/>
    <property type="match status" value="1"/>
</dbReference>
<dbReference type="PROSITE" id="PS52016">
    <property type="entry name" value="TONB_DEPENDENT_REC_3"/>
    <property type="match status" value="1"/>
</dbReference>
<evidence type="ECO:0000256" key="8">
    <source>
        <dbReference type="ARBA" id="ARBA00023004"/>
    </source>
</evidence>
<sequence>MNHRLANSESCSQYQANALKSQFKLNQITKSTVLLSLTFGVSLSSSFTFAQTVDESQTTSLPTIKVEAQKNDSEGAYVGGQVAKSSQLGFLGNKSVMDTPFSTIAYTEQHIENIQAKDITEIIAKTDPTVFTNNASGGWSENYYIRGFSSSTKDMLINGMFGISPYYRTSPEMFEQVEVLKGPTALLNGMTPSGSVGGTVNLVTKRANETPLTRLTTTYMSDSQFGGHLDIGRRFGEDNAFGARLNAVYRDGGAAVTDQDKKTENVSLGLDWRGERTRLSADLYSAKDRVDGVTRGISLAKGVSMPKAPDADTQLNPSWGFAETKDKGFILRGEYDLTDSLMAYAAYGQSESDYLYNGAITATVVDQAGNYNTNIAQLAFESDKKSADFGLKGKFNTGSVGHQWVANATYYKQDLEEFGLRSVGSPIANNIYYPVWTGTEIAVQYLPPTLKSALEQKSYGLADTMSFAEDKVLLTLGLRHQEIVSDTFNAATKVRTKRDKDSATSPGAAITYKFSDKISVYANYIEGFSMTTASRDAVNAGEFFGPYKTKQQELGVKWDLGTFTNTFSVFNIKQPNGYLDENKVFSVDGEQRNQGVEWGFYGSVLENIRLMGGLAYVDPELTKTTKGINQGKTAIGVAKTQAKLGAEWDPSMLQNLTLTANATAVSKQYISADNSLAVGGHTIYDIGARYKLEIAHHPVNIRGTVNNVTNKAYWGMPQLSNLALGAPRTFMLSASVDF</sequence>
<comment type="similarity">
    <text evidence="2 14 16">Belongs to the TonB-dependent receptor family.</text>
</comment>
<accession>A0A3G2T0H8</accession>
<keyword evidence="9" id="KW-0406">Ion transport</keyword>
<dbReference type="InterPro" id="IPR039426">
    <property type="entry name" value="TonB-dep_rcpt-like"/>
</dbReference>
<comment type="subcellular location">
    <subcellularLocation>
        <location evidence="1 14">Cell outer membrane</location>
        <topology evidence="1 14">Multi-pass membrane protein</topology>
    </subcellularLocation>
</comment>
<keyword evidence="7" id="KW-0732">Signal</keyword>
<evidence type="ECO:0000259" key="17">
    <source>
        <dbReference type="Pfam" id="PF00593"/>
    </source>
</evidence>
<evidence type="ECO:0000259" key="18">
    <source>
        <dbReference type="Pfam" id="PF07715"/>
    </source>
</evidence>
<keyword evidence="8" id="KW-0408">Iron</keyword>
<dbReference type="EMBL" id="CP033133">
    <property type="protein sequence ID" value="AYO53670.1"/>
    <property type="molecule type" value="Genomic_DNA"/>
</dbReference>
<dbReference type="InterPro" id="IPR012910">
    <property type="entry name" value="Plug_dom"/>
</dbReference>
<evidence type="ECO:0000256" key="16">
    <source>
        <dbReference type="RuleBase" id="RU003357"/>
    </source>
</evidence>
<gene>
    <name evidence="19" type="ORF">CDG68_08520</name>
</gene>
<dbReference type="InterPro" id="IPR000531">
    <property type="entry name" value="Beta-barrel_TonB"/>
</dbReference>
<dbReference type="Pfam" id="PF07715">
    <property type="entry name" value="Plug"/>
    <property type="match status" value="1"/>
</dbReference>
<evidence type="ECO:0000256" key="11">
    <source>
        <dbReference type="ARBA" id="ARBA00023136"/>
    </source>
</evidence>
<dbReference type="CDD" id="cd01347">
    <property type="entry name" value="ligand_gated_channel"/>
    <property type="match status" value="1"/>
</dbReference>
<proteinExistence type="inferred from homology"/>
<keyword evidence="10 16" id="KW-0798">TonB box</keyword>
<evidence type="ECO:0000256" key="10">
    <source>
        <dbReference type="ARBA" id="ARBA00023077"/>
    </source>
</evidence>
<organism evidence="19 20">
    <name type="scientific">Acinetobacter wuhouensis</name>
    <dbReference type="NCBI Taxonomy" id="1879050"/>
    <lineage>
        <taxon>Bacteria</taxon>
        <taxon>Pseudomonadati</taxon>
        <taxon>Pseudomonadota</taxon>
        <taxon>Gammaproteobacteria</taxon>
        <taxon>Moraxellales</taxon>
        <taxon>Moraxellaceae</taxon>
        <taxon>Acinetobacter</taxon>
    </lineage>
</organism>
<name>A0A3G2T0H8_9GAMM</name>
<keyword evidence="6 14" id="KW-0812">Transmembrane</keyword>
<keyword evidence="3 14" id="KW-0813">Transport</keyword>
<evidence type="ECO:0000256" key="3">
    <source>
        <dbReference type="ARBA" id="ARBA00022448"/>
    </source>
</evidence>
<evidence type="ECO:0000256" key="4">
    <source>
        <dbReference type="ARBA" id="ARBA00022452"/>
    </source>
</evidence>
<keyword evidence="12 19" id="KW-0675">Receptor</keyword>
<protein>
    <submittedName>
        <fullName evidence="19">TonB-dependent siderophore receptor</fullName>
    </submittedName>
</protein>
<evidence type="ECO:0000256" key="13">
    <source>
        <dbReference type="ARBA" id="ARBA00023237"/>
    </source>
</evidence>
<dbReference type="PANTHER" id="PTHR32552">
    <property type="entry name" value="FERRICHROME IRON RECEPTOR-RELATED"/>
    <property type="match status" value="1"/>
</dbReference>
<evidence type="ECO:0000256" key="9">
    <source>
        <dbReference type="ARBA" id="ARBA00023065"/>
    </source>
</evidence>
<dbReference type="Gene3D" id="2.170.130.10">
    <property type="entry name" value="TonB-dependent receptor, plug domain"/>
    <property type="match status" value="1"/>
</dbReference>
<dbReference type="PROSITE" id="PS01156">
    <property type="entry name" value="TONB_DEPENDENT_REC_2"/>
    <property type="match status" value="1"/>
</dbReference>
<dbReference type="GO" id="GO:0009279">
    <property type="term" value="C:cell outer membrane"/>
    <property type="evidence" value="ECO:0007669"/>
    <property type="project" value="UniProtKB-SubCell"/>
</dbReference>
<feature type="domain" description="TonB-dependent receptor-like beta-barrel" evidence="17">
    <location>
        <begin position="316"/>
        <end position="708"/>
    </location>
</feature>
<evidence type="ECO:0000256" key="6">
    <source>
        <dbReference type="ARBA" id="ARBA00022692"/>
    </source>
</evidence>
<evidence type="ECO:0000313" key="20">
    <source>
        <dbReference type="Proteomes" id="UP000279962"/>
    </source>
</evidence>
<dbReference type="AlphaFoldDB" id="A0A3G2T0H8"/>
<dbReference type="InterPro" id="IPR036942">
    <property type="entry name" value="Beta-barrel_TonB_sf"/>
</dbReference>
<evidence type="ECO:0000256" key="5">
    <source>
        <dbReference type="ARBA" id="ARBA00022496"/>
    </source>
</evidence>
<dbReference type="RefSeq" id="WP_087553650.1">
    <property type="nucleotide sequence ID" value="NZ_CP033133.1"/>
</dbReference>
<dbReference type="PANTHER" id="PTHR32552:SF82">
    <property type="entry name" value="FCUA PROTEIN"/>
    <property type="match status" value="1"/>
</dbReference>
<keyword evidence="4 14" id="KW-1134">Transmembrane beta strand</keyword>
<dbReference type="InterPro" id="IPR010917">
    <property type="entry name" value="TonB_rcpt_CS"/>
</dbReference>
<dbReference type="InterPro" id="IPR037066">
    <property type="entry name" value="Plug_dom_sf"/>
</dbReference>
<dbReference type="GO" id="GO:0015891">
    <property type="term" value="P:siderophore transport"/>
    <property type="evidence" value="ECO:0007669"/>
    <property type="project" value="InterPro"/>
</dbReference>
<evidence type="ECO:0000256" key="15">
    <source>
        <dbReference type="PROSITE-ProRule" id="PRU10144"/>
    </source>
</evidence>
<evidence type="ECO:0000256" key="12">
    <source>
        <dbReference type="ARBA" id="ARBA00023170"/>
    </source>
</evidence>
<dbReference type="GO" id="GO:0015344">
    <property type="term" value="F:siderophore uptake transmembrane transporter activity"/>
    <property type="evidence" value="ECO:0007669"/>
    <property type="project" value="TreeGrafter"/>
</dbReference>